<dbReference type="InterPro" id="IPR012334">
    <property type="entry name" value="Pectin_lyas_fold"/>
</dbReference>
<dbReference type="RefSeq" id="WP_239151887.1">
    <property type="nucleotide sequence ID" value="NZ_BOPG01000033.1"/>
</dbReference>
<gene>
    <name evidence="5" type="ORF">Vau01_055430</name>
</gene>
<dbReference type="Pfam" id="PF06439">
    <property type="entry name" value="3keto-disac_hyd"/>
    <property type="match status" value="1"/>
</dbReference>
<dbReference type="SMART" id="SM00710">
    <property type="entry name" value="PbH1"/>
    <property type="match status" value="4"/>
</dbReference>
<dbReference type="PROSITE" id="PS51318">
    <property type="entry name" value="TAT"/>
    <property type="match status" value="1"/>
</dbReference>
<dbReference type="InterPro" id="IPR045032">
    <property type="entry name" value="PEL"/>
</dbReference>
<dbReference type="AlphaFoldDB" id="A0A8J3Z7W9"/>
<dbReference type="InterPro" id="IPR011050">
    <property type="entry name" value="Pectin_lyase_fold/virulence"/>
</dbReference>
<dbReference type="InterPro" id="IPR010496">
    <property type="entry name" value="AL/BT2_dom"/>
</dbReference>
<dbReference type="InterPro" id="IPR006311">
    <property type="entry name" value="TAT_signal"/>
</dbReference>
<dbReference type="Gene3D" id="2.60.120.560">
    <property type="entry name" value="Exo-inulinase, domain 1"/>
    <property type="match status" value="1"/>
</dbReference>
<dbReference type="Proteomes" id="UP000612585">
    <property type="component" value="Unassembled WGS sequence"/>
</dbReference>
<feature type="signal peptide" evidence="3">
    <location>
        <begin position="1"/>
        <end position="32"/>
    </location>
</feature>
<dbReference type="SUPFAM" id="SSF51126">
    <property type="entry name" value="Pectin lyase-like"/>
    <property type="match status" value="1"/>
</dbReference>
<keyword evidence="3" id="KW-0732">Signal</keyword>
<dbReference type="EMBL" id="BOPG01000033">
    <property type="protein sequence ID" value="GIJ58027.1"/>
    <property type="molecule type" value="Genomic_DNA"/>
</dbReference>
<evidence type="ECO:0000259" key="4">
    <source>
        <dbReference type="SMART" id="SM00656"/>
    </source>
</evidence>
<name>A0A8J3Z7W9_9ACTN</name>
<keyword evidence="2" id="KW-0119">Carbohydrate metabolism</keyword>
<keyword evidence="1 2" id="KW-0456">Lyase</keyword>
<dbReference type="SUPFAM" id="SSF49899">
    <property type="entry name" value="Concanavalin A-like lectins/glucanases"/>
    <property type="match status" value="1"/>
</dbReference>
<evidence type="ECO:0000256" key="1">
    <source>
        <dbReference type="ARBA" id="ARBA00023239"/>
    </source>
</evidence>
<comment type="subcellular location">
    <subcellularLocation>
        <location evidence="2">Secreted</location>
    </subcellularLocation>
</comment>
<evidence type="ECO:0000313" key="5">
    <source>
        <dbReference type="EMBL" id="GIJ58027.1"/>
    </source>
</evidence>
<dbReference type="GO" id="GO:0005576">
    <property type="term" value="C:extracellular region"/>
    <property type="evidence" value="ECO:0007669"/>
    <property type="project" value="UniProtKB-SubCell"/>
</dbReference>
<reference evidence="5" key="1">
    <citation type="submission" date="2021-01" db="EMBL/GenBank/DDBJ databases">
        <title>Whole genome shotgun sequence of Virgisporangium aurantiacum NBRC 16421.</title>
        <authorList>
            <person name="Komaki H."/>
            <person name="Tamura T."/>
        </authorList>
    </citation>
    <scope>NUCLEOTIDE SEQUENCE</scope>
    <source>
        <strain evidence="5">NBRC 16421</strain>
    </source>
</reference>
<dbReference type="InterPro" id="IPR002022">
    <property type="entry name" value="Pec_lyase"/>
</dbReference>
<keyword evidence="2" id="KW-0964">Secreted</keyword>
<sequence>MRFPPRRTLSAFAAVAAAAAAALISVTGTASAAPLYTDDFEDGNTTGWTRSGGSWSVVADGSNVFRQTSTSSDARALAGQNSWTNYAAQARVKPLVYNGNAVGVIARASSSTNYYGFSITGSQGRLLKRVNGTVTTIATGAVSVPVNTWATVRLETSGNTLRGFVNGTLVVTATDATFTSGRLGLLATSASASFDDVTADLVAVTPPSSQPPTSEPPPVDCSTPPRIIGFASVNAWGQNGTTGGCGGPVVTVSDASSFLAAIARPGSLIIQVNGVITLPGPMHDVTSHKTIVGVGAGSGITGGGLNIGLPVNDATTSVPANAVHNVIVRNLNFTGTPDDAINVQMFSHHVWIDHNDLSNGYDGLVDIKRGSSYITVSWNHTHHHTKNMLLGHDDGAGAQDIGNLKVTYHHNFFDRTPQRNPRVRFGEPVHVFNNYFVYNTDIGVACQANAGCVIENNVFENTEEAYAIDYAGPRGRIVARGNVFIGESAPGTIGGTVQEPSTYYSYTLESASTVQASVLAGAGTGHI</sequence>
<dbReference type="Pfam" id="PF00544">
    <property type="entry name" value="Pectate_lyase_4"/>
    <property type="match status" value="1"/>
</dbReference>
<keyword evidence="2" id="KW-0624">Polysaccharide degradation</keyword>
<dbReference type="SMART" id="SM00656">
    <property type="entry name" value="Amb_all"/>
    <property type="match status" value="1"/>
</dbReference>
<feature type="chain" id="PRO_5035159455" description="Pectate lyase domain-containing protein" evidence="3">
    <location>
        <begin position="33"/>
        <end position="527"/>
    </location>
</feature>
<dbReference type="GO" id="GO:0030570">
    <property type="term" value="F:pectate lyase activity"/>
    <property type="evidence" value="ECO:0007669"/>
    <property type="project" value="InterPro"/>
</dbReference>
<evidence type="ECO:0000256" key="3">
    <source>
        <dbReference type="SAM" id="SignalP"/>
    </source>
</evidence>
<proteinExistence type="inferred from homology"/>
<dbReference type="GO" id="GO:0000272">
    <property type="term" value="P:polysaccharide catabolic process"/>
    <property type="evidence" value="ECO:0007669"/>
    <property type="project" value="UniProtKB-KW"/>
</dbReference>
<comment type="caution">
    <text evidence="5">The sequence shown here is derived from an EMBL/GenBank/DDBJ whole genome shotgun (WGS) entry which is preliminary data.</text>
</comment>
<protein>
    <recommendedName>
        <fullName evidence="4">Pectate lyase domain-containing protein</fullName>
    </recommendedName>
</protein>
<evidence type="ECO:0000313" key="6">
    <source>
        <dbReference type="Proteomes" id="UP000612585"/>
    </source>
</evidence>
<organism evidence="5 6">
    <name type="scientific">Virgisporangium aurantiacum</name>
    <dbReference type="NCBI Taxonomy" id="175570"/>
    <lineage>
        <taxon>Bacteria</taxon>
        <taxon>Bacillati</taxon>
        <taxon>Actinomycetota</taxon>
        <taxon>Actinomycetes</taxon>
        <taxon>Micromonosporales</taxon>
        <taxon>Micromonosporaceae</taxon>
        <taxon>Virgisporangium</taxon>
    </lineage>
</organism>
<dbReference type="Gene3D" id="2.160.20.10">
    <property type="entry name" value="Single-stranded right-handed beta-helix, Pectin lyase-like"/>
    <property type="match status" value="1"/>
</dbReference>
<keyword evidence="6" id="KW-1185">Reference proteome</keyword>
<feature type="domain" description="Pectate lyase" evidence="4">
    <location>
        <begin position="245"/>
        <end position="465"/>
    </location>
</feature>
<comment type="similarity">
    <text evidence="2">Belongs to the polysaccharide lyase 1 family.</text>
</comment>
<dbReference type="GO" id="GO:0016787">
    <property type="term" value="F:hydrolase activity"/>
    <property type="evidence" value="ECO:0007669"/>
    <property type="project" value="InterPro"/>
</dbReference>
<accession>A0A8J3Z7W9</accession>
<dbReference type="PANTHER" id="PTHR31683:SF18">
    <property type="entry name" value="PECTATE LYASE 21-RELATED"/>
    <property type="match status" value="1"/>
</dbReference>
<dbReference type="InterPro" id="IPR006626">
    <property type="entry name" value="PbH1"/>
</dbReference>
<evidence type="ECO:0000256" key="2">
    <source>
        <dbReference type="RuleBase" id="RU361173"/>
    </source>
</evidence>
<dbReference type="PANTHER" id="PTHR31683">
    <property type="entry name" value="PECTATE LYASE 18-RELATED"/>
    <property type="match status" value="1"/>
</dbReference>
<dbReference type="InterPro" id="IPR013320">
    <property type="entry name" value="ConA-like_dom_sf"/>
</dbReference>